<feature type="transmembrane region" description="Helical" evidence="6">
    <location>
        <begin position="59"/>
        <end position="82"/>
    </location>
</feature>
<reference evidence="8" key="1">
    <citation type="submission" date="2020-07" db="EMBL/GenBank/DDBJ databases">
        <title>Huge and variable diversity of episymbiotic CPR bacteria and DPANN archaea in groundwater ecosystems.</title>
        <authorList>
            <person name="He C.Y."/>
            <person name="Keren R."/>
            <person name="Whittaker M."/>
            <person name="Farag I.F."/>
            <person name="Doudna J."/>
            <person name="Cate J.H.D."/>
            <person name="Banfield J.F."/>
        </authorList>
    </citation>
    <scope>NUCLEOTIDE SEQUENCE</scope>
    <source>
        <strain evidence="8">NC_groundwater_1818_Pr3_B-0.1um_66_35</strain>
    </source>
</reference>
<dbReference type="PANTHER" id="PTHR38459">
    <property type="entry name" value="PROPHAGE BACTOPRENOL-LINKED GLUCOSE TRANSLOCASE HOMOLOG"/>
    <property type="match status" value="1"/>
</dbReference>
<dbReference type="AlphaFoldDB" id="A0A933S228"/>
<keyword evidence="4 6" id="KW-1133">Transmembrane helix</keyword>
<dbReference type="Proteomes" id="UP000782519">
    <property type="component" value="Unassembled WGS sequence"/>
</dbReference>
<keyword evidence="3 6" id="KW-0812">Transmembrane</keyword>
<evidence type="ECO:0000256" key="3">
    <source>
        <dbReference type="ARBA" id="ARBA00022692"/>
    </source>
</evidence>
<dbReference type="EMBL" id="JACRJB010000067">
    <property type="protein sequence ID" value="MBI5132526.1"/>
    <property type="molecule type" value="Genomic_DNA"/>
</dbReference>
<evidence type="ECO:0000256" key="4">
    <source>
        <dbReference type="ARBA" id="ARBA00022989"/>
    </source>
</evidence>
<evidence type="ECO:0000313" key="8">
    <source>
        <dbReference type="EMBL" id="MBI5132526.1"/>
    </source>
</evidence>
<dbReference type="PANTHER" id="PTHR38459:SF1">
    <property type="entry name" value="PROPHAGE BACTOPRENOL-LINKED GLUCOSE TRANSLOCASE HOMOLOG"/>
    <property type="match status" value="1"/>
</dbReference>
<sequence length="150" mass="16546">MLFSLRRRSEFDQTPAAARAFDAAPALALQGLRFIITGVSSYVLYIVLFYFLSRHAGEYVSLVVSYVVAAAAHFVASKYFTFLHKSSVAIRAEVLKFGVLLCMTTVVNWGAFYGARTLLHLDTSIALFIGIVASSAISFTVMRAWVFVSK</sequence>
<feature type="transmembrane region" description="Helical" evidence="6">
    <location>
        <begin position="94"/>
        <end position="113"/>
    </location>
</feature>
<evidence type="ECO:0000259" key="7">
    <source>
        <dbReference type="Pfam" id="PF04138"/>
    </source>
</evidence>
<comment type="caution">
    <text evidence="8">The sequence shown here is derived from an EMBL/GenBank/DDBJ whole genome shotgun (WGS) entry which is preliminary data.</text>
</comment>
<evidence type="ECO:0000256" key="1">
    <source>
        <dbReference type="ARBA" id="ARBA00004141"/>
    </source>
</evidence>
<evidence type="ECO:0000256" key="5">
    <source>
        <dbReference type="ARBA" id="ARBA00023136"/>
    </source>
</evidence>
<evidence type="ECO:0000256" key="6">
    <source>
        <dbReference type="SAM" id="Phobius"/>
    </source>
</evidence>
<dbReference type="InterPro" id="IPR051401">
    <property type="entry name" value="GtrA_CellWall_Glycosyl"/>
</dbReference>
<accession>A0A933S228</accession>
<feature type="domain" description="GtrA/DPMS transmembrane" evidence="7">
    <location>
        <begin position="33"/>
        <end position="147"/>
    </location>
</feature>
<dbReference type="GO" id="GO:0005886">
    <property type="term" value="C:plasma membrane"/>
    <property type="evidence" value="ECO:0007669"/>
    <property type="project" value="TreeGrafter"/>
</dbReference>
<proteinExistence type="inferred from homology"/>
<comment type="subcellular location">
    <subcellularLocation>
        <location evidence="1">Membrane</location>
        <topology evidence="1">Multi-pass membrane protein</topology>
    </subcellularLocation>
</comment>
<dbReference type="GO" id="GO:0000271">
    <property type="term" value="P:polysaccharide biosynthetic process"/>
    <property type="evidence" value="ECO:0007669"/>
    <property type="project" value="InterPro"/>
</dbReference>
<evidence type="ECO:0000256" key="2">
    <source>
        <dbReference type="ARBA" id="ARBA00009399"/>
    </source>
</evidence>
<protein>
    <submittedName>
        <fullName evidence="8">GtrA family protein</fullName>
    </submittedName>
</protein>
<comment type="similarity">
    <text evidence="2">Belongs to the GtrA family.</text>
</comment>
<dbReference type="Pfam" id="PF04138">
    <property type="entry name" value="GtrA_DPMS_TM"/>
    <property type="match status" value="1"/>
</dbReference>
<organism evidence="8 9">
    <name type="scientific">Rhodopseudomonas palustris</name>
    <dbReference type="NCBI Taxonomy" id="1076"/>
    <lineage>
        <taxon>Bacteria</taxon>
        <taxon>Pseudomonadati</taxon>
        <taxon>Pseudomonadota</taxon>
        <taxon>Alphaproteobacteria</taxon>
        <taxon>Hyphomicrobiales</taxon>
        <taxon>Nitrobacteraceae</taxon>
        <taxon>Rhodopseudomonas</taxon>
    </lineage>
</organism>
<evidence type="ECO:0000313" key="9">
    <source>
        <dbReference type="Proteomes" id="UP000782519"/>
    </source>
</evidence>
<feature type="transmembrane region" description="Helical" evidence="6">
    <location>
        <begin position="125"/>
        <end position="148"/>
    </location>
</feature>
<gene>
    <name evidence="8" type="ORF">HZA66_24055</name>
</gene>
<keyword evidence="5 6" id="KW-0472">Membrane</keyword>
<name>A0A933S228_RHOPL</name>
<feature type="transmembrane region" description="Helical" evidence="6">
    <location>
        <begin position="34"/>
        <end position="53"/>
    </location>
</feature>
<dbReference type="InterPro" id="IPR007267">
    <property type="entry name" value="GtrA_DPMS_TM"/>
</dbReference>